<name>A0A9K3NCA4_HELAN</name>
<evidence type="ECO:0000313" key="3">
    <source>
        <dbReference type="Proteomes" id="UP000215914"/>
    </source>
</evidence>
<reference evidence="2" key="1">
    <citation type="journal article" date="2017" name="Nature">
        <title>The sunflower genome provides insights into oil metabolism, flowering and Asterid evolution.</title>
        <authorList>
            <person name="Badouin H."/>
            <person name="Gouzy J."/>
            <person name="Grassa C.J."/>
            <person name="Murat F."/>
            <person name="Staton S.E."/>
            <person name="Cottret L."/>
            <person name="Lelandais-Briere C."/>
            <person name="Owens G.L."/>
            <person name="Carrere S."/>
            <person name="Mayjonade B."/>
            <person name="Legrand L."/>
            <person name="Gill N."/>
            <person name="Kane N.C."/>
            <person name="Bowers J.E."/>
            <person name="Hubner S."/>
            <person name="Bellec A."/>
            <person name="Berard A."/>
            <person name="Berges H."/>
            <person name="Blanchet N."/>
            <person name="Boniface M.C."/>
            <person name="Brunel D."/>
            <person name="Catrice O."/>
            <person name="Chaidir N."/>
            <person name="Claudel C."/>
            <person name="Donnadieu C."/>
            <person name="Faraut T."/>
            <person name="Fievet G."/>
            <person name="Helmstetter N."/>
            <person name="King M."/>
            <person name="Knapp S.J."/>
            <person name="Lai Z."/>
            <person name="Le Paslier M.C."/>
            <person name="Lippi Y."/>
            <person name="Lorenzon L."/>
            <person name="Mandel J.R."/>
            <person name="Marage G."/>
            <person name="Marchand G."/>
            <person name="Marquand E."/>
            <person name="Bret-Mestries E."/>
            <person name="Morien E."/>
            <person name="Nambeesan S."/>
            <person name="Nguyen T."/>
            <person name="Pegot-Espagnet P."/>
            <person name="Pouilly N."/>
            <person name="Raftis F."/>
            <person name="Sallet E."/>
            <person name="Schiex T."/>
            <person name="Thomas J."/>
            <person name="Vandecasteele C."/>
            <person name="Vares D."/>
            <person name="Vear F."/>
            <person name="Vautrin S."/>
            <person name="Crespi M."/>
            <person name="Mangin B."/>
            <person name="Burke J.M."/>
            <person name="Salse J."/>
            <person name="Munos S."/>
            <person name="Vincourt P."/>
            <person name="Rieseberg L.H."/>
            <person name="Langlade N.B."/>
        </authorList>
    </citation>
    <scope>NUCLEOTIDE SEQUENCE</scope>
    <source>
        <tissue evidence="2">Leaves</tissue>
    </source>
</reference>
<keyword evidence="3" id="KW-1185">Reference proteome</keyword>
<evidence type="ECO:0000313" key="2">
    <source>
        <dbReference type="EMBL" id="KAF5794243.1"/>
    </source>
</evidence>
<proteinExistence type="predicted"/>
<evidence type="ECO:0000256" key="1">
    <source>
        <dbReference type="SAM" id="MobiDB-lite"/>
    </source>
</evidence>
<sequence>MNPFNPNNPNPNNPNPNNPNPNQPNFFSSPAYTPTMDPSWGASPFPFSGFQQTPNAFSQMSQLQQVQQYQALQQIMQRNTFEQLQSQSQPPVYRRMKEEVKKKWTS</sequence>
<dbReference type="Proteomes" id="UP000215914">
    <property type="component" value="Unassembled WGS sequence"/>
</dbReference>
<feature type="region of interest" description="Disordered" evidence="1">
    <location>
        <begin position="82"/>
        <end position="106"/>
    </location>
</feature>
<feature type="compositionally biased region" description="Basic and acidic residues" evidence="1">
    <location>
        <begin position="95"/>
        <end position="106"/>
    </location>
</feature>
<accession>A0A9K3NCA4</accession>
<dbReference type="Gramene" id="mRNA:HanXRQr2_Chr08g0325921">
    <property type="protein sequence ID" value="mRNA:HanXRQr2_Chr08g0325921"/>
    <property type="gene ID" value="HanXRQr2_Chr08g0325921"/>
</dbReference>
<protein>
    <submittedName>
        <fullName evidence="2">Uncharacterized protein</fullName>
    </submittedName>
</protein>
<organism evidence="2 3">
    <name type="scientific">Helianthus annuus</name>
    <name type="common">Common sunflower</name>
    <dbReference type="NCBI Taxonomy" id="4232"/>
    <lineage>
        <taxon>Eukaryota</taxon>
        <taxon>Viridiplantae</taxon>
        <taxon>Streptophyta</taxon>
        <taxon>Embryophyta</taxon>
        <taxon>Tracheophyta</taxon>
        <taxon>Spermatophyta</taxon>
        <taxon>Magnoliopsida</taxon>
        <taxon>eudicotyledons</taxon>
        <taxon>Gunneridae</taxon>
        <taxon>Pentapetalae</taxon>
        <taxon>asterids</taxon>
        <taxon>campanulids</taxon>
        <taxon>Asterales</taxon>
        <taxon>Asteraceae</taxon>
        <taxon>Asteroideae</taxon>
        <taxon>Heliantheae alliance</taxon>
        <taxon>Heliantheae</taxon>
        <taxon>Helianthus</taxon>
    </lineage>
</organism>
<dbReference type="EMBL" id="MNCJ02000323">
    <property type="protein sequence ID" value="KAF5794243.1"/>
    <property type="molecule type" value="Genomic_DNA"/>
</dbReference>
<dbReference type="AlphaFoldDB" id="A0A9K3NCA4"/>
<reference evidence="2" key="2">
    <citation type="submission" date="2020-06" db="EMBL/GenBank/DDBJ databases">
        <title>Helianthus annuus Genome sequencing and assembly Release 2.</title>
        <authorList>
            <person name="Gouzy J."/>
            <person name="Langlade N."/>
            <person name="Munos S."/>
        </authorList>
    </citation>
    <scope>NUCLEOTIDE SEQUENCE</scope>
    <source>
        <tissue evidence="2">Leaves</tissue>
    </source>
</reference>
<feature type="region of interest" description="Disordered" evidence="1">
    <location>
        <begin position="1"/>
        <end position="53"/>
    </location>
</feature>
<gene>
    <name evidence="2" type="ORF">HanXRQr2_Chr08g0325921</name>
</gene>
<feature type="compositionally biased region" description="Pro residues" evidence="1">
    <location>
        <begin position="1"/>
        <end position="22"/>
    </location>
</feature>
<comment type="caution">
    <text evidence="2">The sequence shown here is derived from an EMBL/GenBank/DDBJ whole genome shotgun (WGS) entry which is preliminary data.</text>
</comment>